<feature type="transmembrane region" description="Helical" evidence="6">
    <location>
        <begin position="164"/>
        <end position="185"/>
    </location>
</feature>
<dbReference type="OrthoDB" id="5317164at2"/>
<dbReference type="GO" id="GO:0022857">
    <property type="term" value="F:transmembrane transporter activity"/>
    <property type="evidence" value="ECO:0007669"/>
    <property type="project" value="InterPro"/>
</dbReference>
<feature type="transmembrane region" description="Helical" evidence="6">
    <location>
        <begin position="307"/>
        <end position="325"/>
    </location>
</feature>
<sequence>MRAGRPDRADRADGPARPVRAGRPDRADNIDHPGRTAALVILSIVLTAINLRSAVSSVGALLPDIQQSLHIVPSLVGVLTALPVLVFALVGPLAPRLERRWGLAAVSSVGIIMMAAGTLLRPFAGEAVAFFVASLAAYSGCAIVNVLLPAIVQRQFPHRVGTLTALYSTAVAVGVAAASAFSVPLAEQSEFVWRAGLGVWALPMIVAAIVWLIVRPAGRRDRDALGAPDFGAAARLSRNAGAWATAIYFGTQGLQSYVAISWLPRFFQDEGMSASAAGALVGLLLIIAVPISLVVPSLVARISSPRAAVVVLAAAYFAGYVCLAIDGKSLALLGVVLIGVGAGAFPLALTVIGSWSPDSAETSRFSGFVQAVGYLIAAFGPVIAGIVYGGDHPAVGLLTLLLTACVIQLVAGLVMAAKVSARWRSVSV</sequence>
<keyword evidence="4 6" id="KW-0472">Membrane</keyword>
<dbReference type="PANTHER" id="PTHR23523:SF2">
    <property type="entry name" value="2-NITROIMIDAZOLE TRANSPORTER"/>
    <property type="match status" value="1"/>
</dbReference>
<keyword evidence="9" id="KW-1185">Reference proteome</keyword>
<evidence type="ECO:0000259" key="7">
    <source>
        <dbReference type="PROSITE" id="PS50850"/>
    </source>
</evidence>
<dbReference type="Gene3D" id="1.20.1250.20">
    <property type="entry name" value="MFS general substrate transporter like domains"/>
    <property type="match status" value="2"/>
</dbReference>
<feature type="transmembrane region" description="Helical" evidence="6">
    <location>
        <begin position="331"/>
        <end position="355"/>
    </location>
</feature>
<feature type="transmembrane region" description="Helical" evidence="6">
    <location>
        <begin position="101"/>
        <end position="121"/>
    </location>
</feature>
<feature type="region of interest" description="Disordered" evidence="5">
    <location>
        <begin position="1"/>
        <end position="30"/>
    </location>
</feature>
<evidence type="ECO:0000256" key="4">
    <source>
        <dbReference type="ARBA" id="ARBA00023136"/>
    </source>
</evidence>
<evidence type="ECO:0000256" key="1">
    <source>
        <dbReference type="ARBA" id="ARBA00004651"/>
    </source>
</evidence>
<dbReference type="Pfam" id="PF07690">
    <property type="entry name" value="MFS_1"/>
    <property type="match status" value="1"/>
</dbReference>
<keyword evidence="3 6" id="KW-1133">Transmembrane helix</keyword>
<dbReference type="InterPro" id="IPR052524">
    <property type="entry name" value="MFS_Cyanate_Porter"/>
</dbReference>
<feature type="compositionally biased region" description="Basic and acidic residues" evidence="5">
    <location>
        <begin position="1"/>
        <end position="14"/>
    </location>
</feature>
<name>A0A4R8UTR3_9MICO</name>
<protein>
    <submittedName>
        <fullName evidence="8">MFS transporter</fullName>
    </submittedName>
</protein>
<dbReference type="PROSITE" id="PS50850">
    <property type="entry name" value="MFS"/>
    <property type="match status" value="1"/>
</dbReference>
<evidence type="ECO:0000256" key="6">
    <source>
        <dbReference type="SAM" id="Phobius"/>
    </source>
</evidence>
<organism evidence="8 9">
    <name type="scientific">Cryobacterium glaciale</name>
    <dbReference type="NCBI Taxonomy" id="1259145"/>
    <lineage>
        <taxon>Bacteria</taxon>
        <taxon>Bacillati</taxon>
        <taxon>Actinomycetota</taxon>
        <taxon>Actinomycetes</taxon>
        <taxon>Micrococcales</taxon>
        <taxon>Microbacteriaceae</taxon>
        <taxon>Cryobacterium</taxon>
    </lineage>
</organism>
<evidence type="ECO:0000313" key="8">
    <source>
        <dbReference type="EMBL" id="TFB71854.1"/>
    </source>
</evidence>
<dbReference type="InterPro" id="IPR011701">
    <property type="entry name" value="MFS"/>
</dbReference>
<comment type="caution">
    <text evidence="8">The sequence shown here is derived from an EMBL/GenBank/DDBJ whole genome shotgun (WGS) entry which is preliminary data.</text>
</comment>
<dbReference type="EMBL" id="SOEY01000023">
    <property type="protein sequence ID" value="TFB71854.1"/>
    <property type="molecule type" value="Genomic_DNA"/>
</dbReference>
<feature type="transmembrane region" description="Helical" evidence="6">
    <location>
        <begin position="191"/>
        <end position="214"/>
    </location>
</feature>
<evidence type="ECO:0000313" key="9">
    <source>
        <dbReference type="Proteomes" id="UP000298173"/>
    </source>
</evidence>
<feature type="transmembrane region" description="Helical" evidence="6">
    <location>
        <begin position="240"/>
        <end position="260"/>
    </location>
</feature>
<dbReference type="InterPro" id="IPR036259">
    <property type="entry name" value="MFS_trans_sf"/>
</dbReference>
<feature type="transmembrane region" description="Helical" evidence="6">
    <location>
        <begin position="75"/>
        <end position="94"/>
    </location>
</feature>
<dbReference type="AlphaFoldDB" id="A0A4R8UTR3"/>
<keyword evidence="2 6" id="KW-0812">Transmembrane</keyword>
<feature type="transmembrane region" description="Helical" evidence="6">
    <location>
        <begin position="36"/>
        <end position="55"/>
    </location>
</feature>
<feature type="domain" description="Major facilitator superfamily (MFS) profile" evidence="7">
    <location>
        <begin position="36"/>
        <end position="420"/>
    </location>
</feature>
<proteinExistence type="predicted"/>
<feature type="transmembrane region" description="Helical" evidence="6">
    <location>
        <begin position="127"/>
        <end position="152"/>
    </location>
</feature>
<feature type="transmembrane region" description="Helical" evidence="6">
    <location>
        <begin position="367"/>
        <end position="388"/>
    </location>
</feature>
<evidence type="ECO:0000256" key="3">
    <source>
        <dbReference type="ARBA" id="ARBA00022989"/>
    </source>
</evidence>
<evidence type="ECO:0000256" key="5">
    <source>
        <dbReference type="SAM" id="MobiDB-lite"/>
    </source>
</evidence>
<comment type="subcellular location">
    <subcellularLocation>
        <location evidence="1">Cell membrane</location>
        <topology evidence="1">Multi-pass membrane protein</topology>
    </subcellularLocation>
</comment>
<evidence type="ECO:0000256" key="2">
    <source>
        <dbReference type="ARBA" id="ARBA00022692"/>
    </source>
</evidence>
<dbReference type="Proteomes" id="UP000298173">
    <property type="component" value="Unassembled WGS sequence"/>
</dbReference>
<accession>A0A4R8UTR3</accession>
<dbReference type="GO" id="GO:0005886">
    <property type="term" value="C:plasma membrane"/>
    <property type="evidence" value="ECO:0007669"/>
    <property type="project" value="UniProtKB-SubCell"/>
</dbReference>
<feature type="transmembrane region" description="Helical" evidence="6">
    <location>
        <begin position="394"/>
        <end position="417"/>
    </location>
</feature>
<reference evidence="8 9" key="1">
    <citation type="submission" date="2019-03" db="EMBL/GenBank/DDBJ databases">
        <title>Genomics of glacier-inhabiting Cryobacterium strains.</title>
        <authorList>
            <person name="Liu Q."/>
            <person name="Xin Y.-H."/>
        </authorList>
    </citation>
    <scope>NUCLEOTIDE SEQUENCE [LARGE SCALE GENOMIC DNA]</scope>
    <source>
        <strain evidence="8 9">HLT2-23</strain>
    </source>
</reference>
<dbReference type="SUPFAM" id="SSF103473">
    <property type="entry name" value="MFS general substrate transporter"/>
    <property type="match status" value="1"/>
</dbReference>
<gene>
    <name evidence="8" type="ORF">E3O06_11365</name>
</gene>
<dbReference type="PANTHER" id="PTHR23523">
    <property type="match status" value="1"/>
</dbReference>
<feature type="transmembrane region" description="Helical" evidence="6">
    <location>
        <begin position="272"/>
        <end position="295"/>
    </location>
</feature>
<dbReference type="InterPro" id="IPR020846">
    <property type="entry name" value="MFS_dom"/>
</dbReference>